<evidence type="ECO:0000256" key="1">
    <source>
        <dbReference type="ARBA" id="ARBA00022723"/>
    </source>
</evidence>
<dbReference type="SUPFAM" id="SSF53335">
    <property type="entry name" value="S-adenosyl-L-methionine-dependent methyltransferases"/>
    <property type="match status" value="1"/>
</dbReference>
<keyword evidence="4" id="KW-1185">Reference proteome</keyword>
<dbReference type="PANTHER" id="PTHR31009">
    <property type="entry name" value="S-ADENOSYL-L-METHIONINE:CARBOXYL METHYLTRANSFERASE FAMILY PROTEIN"/>
    <property type="match status" value="1"/>
</dbReference>
<sequence>MRFQELVPDGQMVLPFLGRKEKDYNGVFSSVLGAISELLNSMVLEGLVEEEKLDSFNIPCYAPSMEEAEAVINAQGLYDIIHIKMIESNRGNGASLAKRMRSTLEPLIVGHFGAGIVDELFSRFAMNAAEHLVKEKPNVDFLALRLKKKEQT</sequence>
<reference evidence="3 4" key="1">
    <citation type="journal article" date="2022" name="Cell">
        <title>Repeat-based holocentromeres influence genome architecture and karyotype evolution.</title>
        <authorList>
            <person name="Hofstatter P.G."/>
            <person name="Thangavel G."/>
            <person name="Lux T."/>
            <person name="Neumann P."/>
            <person name="Vondrak T."/>
            <person name="Novak P."/>
            <person name="Zhang M."/>
            <person name="Costa L."/>
            <person name="Castellani M."/>
            <person name="Scott A."/>
            <person name="Toegelov H."/>
            <person name="Fuchs J."/>
            <person name="Mata-Sucre Y."/>
            <person name="Dias Y."/>
            <person name="Vanzela A.L.L."/>
            <person name="Huettel B."/>
            <person name="Almeida C.C.S."/>
            <person name="Simkova H."/>
            <person name="Souza G."/>
            <person name="Pedrosa-Harand A."/>
            <person name="Macas J."/>
            <person name="Mayer K.F.X."/>
            <person name="Houben A."/>
            <person name="Marques A."/>
        </authorList>
    </citation>
    <scope>NUCLEOTIDE SEQUENCE [LARGE SCALE GENOMIC DNA]</scope>
    <source>
        <strain evidence="3">RhyTen1mFocal</strain>
    </source>
</reference>
<dbReference type="InterPro" id="IPR042086">
    <property type="entry name" value="MeTrfase_capping"/>
</dbReference>
<dbReference type="AlphaFoldDB" id="A0AAD6EPS9"/>
<name>A0AAD6EPS9_9POAL</name>
<organism evidence="3 4">
    <name type="scientific">Rhynchospora tenuis</name>
    <dbReference type="NCBI Taxonomy" id="198213"/>
    <lineage>
        <taxon>Eukaryota</taxon>
        <taxon>Viridiplantae</taxon>
        <taxon>Streptophyta</taxon>
        <taxon>Embryophyta</taxon>
        <taxon>Tracheophyta</taxon>
        <taxon>Spermatophyta</taxon>
        <taxon>Magnoliopsida</taxon>
        <taxon>Liliopsida</taxon>
        <taxon>Poales</taxon>
        <taxon>Cyperaceae</taxon>
        <taxon>Cyperoideae</taxon>
        <taxon>Rhynchosporeae</taxon>
        <taxon>Rhynchospora</taxon>
    </lineage>
</organism>
<dbReference type="Gene3D" id="1.10.1200.270">
    <property type="entry name" value="Methyltransferase, alpha-helical capping domain"/>
    <property type="match status" value="1"/>
</dbReference>
<dbReference type="InterPro" id="IPR029063">
    <property type="entry name" value="SAM-dependent_MTases_sf"/>
</dbReference>
<evidence type="ECO:0000313" key="4">
    <source>
        <dbReference type="Proteomes" id="UP001210211"/>
    </source>
</evidence>
<proteinExistence type="predicted"/>
<evidence type="ECO:0000256" key="2">
    <source>
        <dbReference type="ARBA" id="ARBA00022842"/>
    </source>
</evidence>
<keyword evidence="2" id="KW-0460">Magnesium</keyword>
<protein>
    <submittedName>
        <fullName evidence="3">Uncharacterized protein</fullName>
    </submittedName>
</protein>
<accession>A0AAD6EPS9</accession>
<dbReference type="InterPro" id="IPR005299">
    <property type="entry name" value="MeTrfase_7"/>
</dbReference>
<dbReference type="Proteomes" id="UP001210211">
    <property type="component" value="Unassembled WGS sequence"/>
</dbReference>
<evidence type="ECO:0000313" key="3">
    <source>
        <dbReference type="EMBL" id="KAJ3696671.1"/>
    </source>
</evidence>
<dbReference type="GO" id="GO:0008168">
    <property type="term" value="F:methyltransferase activity"/>
    <property type="evidence" value="ECO:0007669"/>
    <property type="project" value="InterPro"/>
</dbReference>
<dbReference type="Pfam" id="PF03492">
    <property type="entry name" value="Methyltransf_7"/>
    <property type="match status" value="1"/>
</dbReference>
<keyword evidence="1" id="KW-0479">Metal-binding</keyword>
<dbReference type="GO" id="GO:0046872">
    <property type="term" value="F:metal ion binding"/>
    <property type="evidence" value="ECO:0007669"/>
    <property type="project" value="UniProtKB-KW"/>
</dbReference>
<gene>
    <name evidence="3" type="ORF">LUZ61_000376</name>
</gene>
<comment type="caution">
    <text evidence="3">The sequence shown here is derived from an EMBL/GenBank/DDBJ whole genome shotgun (WGS) entry which is preliminary data.</text>
</comment>
<dbReference type="EMBL" id="JAMRDG010000001">
    <property type="protein sequence ID" value="KAJ3696671.1"/>
    <property type="molecule type" value="Genomic_DNA"/>
</dbReference>